<reference evidence="2 3" key="1">
    <citation type="journal article" date="2023" name="Int. J. Syst. Evol. Microbiol.">
        <title>Winogradskyella bathintestinalis sp. nov., isolated from the intestine of the deep-sea loosejaw dragonfish, Malacosteus niger.</title>
        <authorList>
            <person name="Uniacke-Lowe S."/>
            <person name="Johnson C.N."/>
            <person name="Stanton C."/>
            <person name="Hill C."/>
            <person name="Ross P."/>
        </authorList>
    </citation>
    <scope>NUCLEOTIDE SEQUENCE [LARGE SCALE GENOMIC DNA]</scope>
    <source>
        <strain evidence="2 3">APC 3343</strain>
    </source>
</reference>
<keyword evidence="1" id="KW-1133">Transmembrane helix</keyword>
<accession>A0ABT7ZRK4</accession>
<protein>
    <submittedName>
        <fullName evidence="2">AtpZ/AtpI family protein</fullName>
    </submittedName>
</protein>
<keyword evidence="1" id="KW-0812">Transmembrane</keyword>
<proteinExistence type="predicted"/>
<dbReference type="RefSeq" id="WP_290205755.1">
    <property type="nucleotide sequence ID" value="NZ_JASDDK010000001.1"/>
</dbReference>
<evidence type="ECO:0000313" key="2">
    <source>
        <dbReference type="EMBL" id="MDN3491617.1"/>
    </source>
</evidence>
<organism evidence="2 3">
    <name type="scientific">Winogradskyella bathintestinalis</name>
    <dbReference type="NCBI Taxonomy" id="3035208"/>
    <lineage>
        <taxon>Bacteria</taxon>
        <taxon>Pseudomonadati</taxon>
        <taxon>Bacteroidota</taxon>
        <taxon>Flavobacteriia</taxon>
        <taxon>Flavobacteriales</taxon>
        <taxon>Flavobacteriaceae</taxon>
        <taxon>Winogradskyella</taxon>
    </lineage>
</organism>
<evidence type="ECO:0000313" key="3">
    <source>
        <dbReference type="Proteomes" id="UP001231197"/>
    </source>
</evidence>
<keyword evidence="1" id="KW-0472">Membrane</keyword>
<evidence type="ECO:0000256" key="1">
    <source>
        <dbReference type="SAM" id="Phobius"/>
    </source>
</evidence>
<feature type="transmembrane region" description="Helical" evidence="1">
    <location>
        <begin position="32"/>
        <end position="50"/>
    </location>
</feature>
<keyword evidence="3" id="KW-1185">Reference proteome</keyword>
<dbReference type="EMBL" id="JASDDK010000001">
    <property type="protein sequence ID" value="MDN3491617.1"/>
    <property type="molecule type" value="Genomic_DNA"/>
</dbReference>
<dbReference type="InterPro" id="IPR032820">
    <property type="entry name" value="ATPase_put"/>
</dbReference>
<dbReference type="Proteomes" id="UP001231197">
    <property type="component" value="Unassembled WGS sequence"/>
</dbReference>
<comment type="caution">
    <text evidence="2">The sequence shown here is derived from an EMBL/GenBank/DDBJ whole genome shotgun (WGS) entry which is preliminary data.</text>
</comment>
<dbReference type="Pfam" id="PF09527">
    <property type="entry name" value="ATPase_gene1"/>
    <property type="match status" value="1"/>
</dbReference>
<sequence>MRFTAVAFQMGGTIFLGNYLGQWLDAKYSTDFWETTITLISVLLSMYLVISQVIKMSKEDD</sequence>
<gene>
    <name evidence="2" type="ORF">QMA06_02715</name>
</gene>
<name>A0ABT7ZRK4_9FLAO</name>